<protein>
    <submittedName>
        <fullName evidence="3 5">Uncharacterized protein</fullName>
    </submittedName>
</protein>
<reference evidence="3 4" key="2">
    <citation type="submission" date="2018-11" db="EMBL/GenBank/DDBJ databases">
        <authorList>
            <consortium name="Pathogen Informatics"/>
        </authorList>
    </citation>
    <scope>NUCLEOTIDE SEQUENCE [LARGE SCALE GENOMIC DNA]</scope>
</reference>
<feature type="signal peptide" evidence="2">
    <location>
        <begin position="1"/>
        <end position="20"/>
    </location>
</feature>
<evidence type="ECO:0000256" key="2">
    <source>
        <dbReference type="SAM" id="SignalP"/>
    </source>
</evidence>
<feature type="chain" id="PRO_5043139030" evidence="2">
    <location>
        <begin position="21"/>
        <end position="369"/>
    </location>
</feature>
<dbReference type="AlphaFoldDB" id="A0A183E6X0"/>
<evidence type="ECO:0000313" key="3">
    <source>
        <dbReference type="EMBL" id="VDN28399.1"/>
    </source>
</evidence>
<name>A0A183E6X0_9BILA</name>
<accession>A0A183E6X0</accession>
<feature type="compositionally biased region" description="Low complexity" evidence="1">
    <location>
        <begin position="338"/>
        <end position="351"/>
    </location>
</feature>
<reference evidence="5" key="1">
    <citation type="submission" date="2016-06" db="UniProtKB">
        <authorList>
            <consortium name="WormBaseParasite"/>
        </authorList>
    </citation>
    <scope>IDENTIFICATION</scope>
</reference>
<evidence type="ECO:0000313" key="4">
    <source>
        <dbReference type="Proteomes" id="UP000271098"/>
    </source>
</evidence>
<keyword evidence="4" id="KW-1185">Reference proteome</keyword>
<proteinExistence type="predicted"/>
<dbReference type="WBParaSite" id="GPUH_0001673301-mRNA-1">
    <property type="protein sequence ID" value="GPUH_0001673301-mRNA-1"/>
    <property type="gene ID" value="GPUH_0001673301"/>
</dbReference>
<sequence length="369" mass="42356">MTKTTIWLIFGALLLQHSEQTNDSDDDERRVDEQIPFNLHTELSNEEAIRLARQRARLYTPRARWLSREEEPEASYAPLIHAYQNHHDSNQDIFDNDGSPVDLSMRGAVYVPALGYSERNFFERYDPSDARQPLQGQQLFQFSRLENDLKDYGERQLEENGIPTLTAYSELNDEDATEAIRQQSCSPNRRVRWPSSQDERGVSNAMLVSTNQDISSSEESHVDLSMHRAMHVPLFGYSERSAFERYDPSKHRITPSAVEQQSMQGSFLGQRQDYGERQLEENGIPFSVRSELNNEDAIETFRQQFRSSSTRRVHWPSSQEERGASNALLANTNQDWCEGSPGMPSSEESVSFCPKLVKARKKVAESIVK</sequence>
<feature type="region of interest" description="Disordered" evidence="1">
    <location>
        <begin position="332"/>
        <end position="351"/>
    </location>
</feature>
<dbReference type="Proteomes" id="UP000271098">
    <property type="component" value="Unassembled WGS sequence"/>
</dbReference>
<gene>
    <name evidence="3" type="ORF">GPUH_LOCUS16711</name>
</gene>
<dbReference type="EMBL" id="UYRT01084131">
    <property type="protein sequence ID" value="VDN28399.1"/>
    <property type="molecule type" value="Genomic_DNA"/>
</dbReference>
<evidence type="ECO:0000256" key="1">
    <source>
        <dbReference type="SAM" id="MobiDB-lite"/>
    </source>
</evidence>
<evidence type="ECO:0000313" key="5">
    <source>
        <dbReference type="WBParaSite" id="GPUH_0001673301-mRNA-1"/>
    </source>
</evidence>
<keyword evidence="2" id="KW-0732">Signal</keyword>
<organism evidence="5">
    <name type="scientific">Gongylonema pulchrum</name>
    <dbReference type="NCBI Taxonomy" id="637853"/>
    <lineage>
        <taxon>Eukaryota</taxon>
        <taxon>Metazoa</taxon>
        <taxon>Ecdysozoa</taxon>
        <taxon>Nematoda</taxon>
        <taxon>Chromadorea</taxon>
        <taxon>Rhabditida</taxon>
        <taxon>Spirurina</taxon>
        <taxon>Spiruromorpha</taxon>
        <taxon>Spiruroidea</taxon>
        <taxon>Gongylonematidae</taxon>
        <taxon>Gongylonema</taxon>
    </lineage>
</organism>